<dbReference type="AlphaFoldDB" id="A0A450UA89"/>
<sequence>MPILQRLIRAWNRNDAEGITYWNRYLSCARETRELRDEDRQMGAALQRLLRELGVESDREWLRAEIGFACMFSLAASVWEIPEWEAGCGYAWAWCENQVAAAIKPIPLGQSAGQRILLAASSAVVEAVSWSWEMADDDLGVLSAGLAIASSQHEIRPVYMNRLQK</sequence>
<reference evidence="1" key="1">
    <citation type="submission" date="2019-02" db="EMBL/GenBank/DDBJ databases">
        <authorList>
            <person name="Gruber-Vodicka R. H."/>
            <person name="Seah K. B. B."/>
        </authorList>
    </citation>
    <scope>NUCLEOTIDE SEQUENCE</scope>
    <source>
        <strain evidence="1">BECK_M7</strain>
    </source>
</reference>
<accession>A0A450UA89</accession>
<dbReference type="InterPro" id="IPR002639">
    <property type="entry name" value="UreF"/>
</dbReference>
<protein>
    <submittedName>
        <fullName evidence="1">Urease accessory protein</fullName>
    </submittedName>
</protein>
<dbReference type="Gene3D" id="1.10.4190.10">
    <property type="entry name" value="Urease accessory protein UreF"/>
    <property type="match status" value="1"/>
</dbReference>
<dbReference type="GO" id="GO:0016151">
    <property type="term" value="F:nickel cation binding"/>
    <property type="evidence" value="ECO:0007669"/>
    <property type="project" value="InterPro"/>
</dbReference>
<organism evidence="1">
    <name type="scientific">Candidatus Kentrum sp. LFY</name>
    <dbReference type="NCBI Taxonomy" id="2126342"/>
    <lineage>
        <taxon>Bacteria</taxon>
        <taxon>Pseudomonadati</taxon>
        <taxon>Pseudomonadota</taxon>
        <taxon>Gammaproteobacteria</taxon>
        <taxon>Candidatus Kentrum</taxon>
    </lineage>
</organism>
<gene>
    <name evidence="1" type="ORF">BECKLFY1418B_GA0070995_10137</name>
</gene>
<dbReference type="EMBL" id="CAADFF010000013">
    <property type="protein sequence ID" value="VFJ88929.1"/>
    <property type="molecule type" value="Genomic_DNA"/>
</dbReference>
<dbReference type="InterPro" id="IPR038277">
    <property type="entry name" value="UreF_sf"/>
</dbReference>
<proteinExistence type="predicted"/>
<dbReference type="Pfam" id="PF01730">
    <property type="entry name" value="UreF"/>
    <property type="match status" value="1"/>
</dbReference>
<evidence type="ECO:0000313" key="1">
    <source>
        <dbReference type="EMBL" id="VFJ88929.1"/>
    </source>
</evidence>
<name>A0A450UA89_9GAMM</name>